<feature type="transmembrane region" description="Helical" evidence="3">
    <location>
        <begin position="190"/>
        <end position="210"/>
    </location>
</feature>
<name>A0A6J1SVM3_FRAOC</name>
<keyword evidence="3" id="KW-1133">Transmembrane helix</keyword>
<feature type="transmembrane region" description="Helical" evidence="3">
    <location>
        <begin position="507"/>
        <end position="527"/>
    </location>
</feature>
<dbReference type="PANTHER" id="PTHR11360">
    <property type="entry name" value="MONOCARBOXYLATE TRANSPORTER"/>
    <property type="match status" value="1"/>
</dbReference>
<dbReference type="InterPro" id="IPR020846">
    <property type="entry name" value="MFS_dom"/>
</dbReference>
<feature type="transmembrane region" description="Helical" evidence="3">
    <location>
        <begin position="160"/>
        <end position="184"/>
    </location>
</feature>
<evidence type="ECO:0000256" key="1">
    <source>
        <dbReference type="ARBA" id="ARBA00004141"/>
    </source>
</evidence>
<dbReference type="InterPro" id="IPR036259">
    <property type="entry name" value="MFS_trans_sf"/>
</dbReference>
<feature type="compositionally biased region" description="Acidic residues" evidence="2">
    <location>
        <begin position="13"/>
        <end position="22"/>
    </location>
</feature>
<feature type="compositionally biased region" description="Basic residues" evidence="2">
    <location>
        <begin position="1"/>
        <end position="10"/>
    </location>
</feature>
<dbReference type="GeneID" id="113210958"/>
<dbReference type="RefSeq" id="XP_026284953.1">
    <property type="nucleotide sequence ID" value="XM_026429168.2"/>
</dbReference>
<dbReference type="PANTHER" id="PTHR11360:SF284">
    <property type="entry name" value="EG:103B4.3 PROTEIN-RELATED"/>
    <property type="match status" value="1"/>
</dbReference>
<evidence type="ECO:0000313" key="5">
    <source>
        <dbReference type="Proteomes" id="UP000504606"/>
    </source>
</evidence>
<dbReference type="InterPro" id="IPR050327">
    <property type="entry name" value="Proton-linked_MCT"/>
</dbReference>
<feature type="transmembrane region" description="Helical" evidence="3">
    <location>
        <begin position="440"/>
        <end position="460"/>
    </location>
</feature>
<keyword evidence="5" id="KW-1185">Reference proteome</keyword>
<dbReference type="GO" id="GO:0016020">
    <property type="term" value="C:membrane"/>
    <property type="evidence" value="ECO:0007669"/>
    <property type="project" value="UniProtKB-SubCell"/>
</dbReference>
<gene>
    <name evidence="6" type="primary">LOC113210958</name>
</gene>
<proteinExistence type="predicted"/>
<evidence type="ECO:0000313" key="6">
    <source>
        <dbReference type="RefSeq" id="XP_026284953.1"/>
    </source>
</evidence>
<dbReference type="PROSITE" id="PS50850">
    <property type="entry name" value="MFS"/>
    <property type="match status" value="1"/>
</dbReference>
<feature type="region of interest" description="Disordered" evidence="2">
    <location>
        <begin position="304"/>
        <end position="323"/>
    </location>
</feature>
<dbReference type="InterPro" id="IPR011701">
    <property type="entry name" value="MFS"/>
</dbReference>
<keyword evidence="3" id="KW-0812">Transmembrane</keyword>
<dbReference type="CDD" id="cd17352">
    <property type="entry name" value="MFS_MCT_SLC16"/>
    <property type="match status" value="1"/>
</dbReference>
<keyword evidence="3" id="KW-0472">Membrane</keyword>
<feature type="transmembrane region" description="Helical" evidence="3">
    <location>
        <begin position="533"/>
        <end position="556"/>
    </location>
</feature>
<evidence type="ECO:0000256" key="3">
    <source>
        <dbReference type="SAM" id="Phobius"/>
    </source>
</evidence>
<organism evidence="5 6">
    <name type="scientific">Frankliniella occidentalis</name>
    <name type="common">Western flower thrips</name>
    <name type="synonym">Euthrips occidentalis</name>
    <dbReference type="NCBI Taxonomy" id="133901"/>
    <lineage>
        <taxon>Eukaryota</taxon>
        <taxon>Metazoa</taxon>
        <taxon>Ecdysozoa</taxon>
        <taxon>Arthropoda</taxon>
        <taxon>Hexapoda</taxon>
        <taxon>Insecta</taxon>
        <taxon>Pterygota</taxon>
        <taxon>Neoptera</taxon>
        <taxon>Paraneoptera</taxon>
        <taxon>Thysanoptera</taxon>
        <taxon>Terebrantia</taxon>
        <taxon>Thripoidea</taxon>
        <taxon>Thripidae</taxon>
        <taxon>Frankliniella</taxon>
    </lineage>
</organism>
<dbReference type="Proteomes" id="UP000504606">
    <property type="component" value="Unplaced"/>
</dbReference>
<dbReference type="Pfam" id="PF07690">
    <property type="entry name" value="MFS_1"/>
    <property type="match status" value="2"/>
</dbReference>
<feature type="transmembrane region" description="Helical" evidence="3">
    <location>
        <begin position="102"/>
        <end position="121"/>
    </location>
</feature>
<dbReference type="AlphaFoldDB" id="A0A6J1SVM3"/>
<feature type="transmembrane region" description="Helical" evidence="3">
    <location>
        <begin position="75"/>
        <end position="95"/>
    </location>
</feature>
<accession>A0A6J1SVM3</accession>
<feature type="region of interest" description="Disordered" evidence="2">
    <location>
        <begin position="627"/>
        <end position="650"/>
    </location>
</feature>
<reference evidence="6" key="1">
    <citation type="submission" date="2025-08" db="UniProtKB">
        <authorList>
            <consortium name="RefSeq"/>
        </authorList>
    </citation>
    <scope>IDENTIFICATION</scope>
    <source>
        <tissue evidence="6">Whole organism</tissue>
    </source>
</reference>
<feature type="transmembrane region" description="Helical" evidence="3">
    <location>
        <begin position="568"/>
        <end position="588"/>
    </location>
</feature>
<feature type="transmembrane region" description="Helical" evidence="3">
    <location>
        <begin position="476"/>
        <end position="495"/>
    </location>
</feature>
<feature type="compositionally biased region" description="Polar residues" evidence="2">
    <location>
        <begin position="638"/>
        <end position="650"/>
    </location>
</feature>
<feature type="region of interest" description="Disordered" evidence="2">
    <location>
        <begin position="1"/>
        <end position="28"/>
    </location>
</feature>
<protein>
    <submittedName>
        <fullName evidence="6">Monocarboxylate transporter 9 isoform X3</fullName>
    </submittedName>
</protein>
<evidence type="ECO:0000259" key="4">
    <source>
        <dbReference type="PROSITE" id="PS50850"/>
    </source>
</evidence>
<dbReference type="Gene3D" id="1.20.1250.20">
    <property type="entry name" value="MFS general substrate transporter like domains"/>
    <property type="match status" value="2"/>
</dbReference>
<feature type="domain" description="Major facilitator superfamily (MFS) profile" evidence="4">
    <location>
        <begin position="441"/>
        <end position="650"/>
    </location>
</feature>
<comment type="subcellular location">
    <subcellularLocation>
        <location evidence="1">Membrane</location>
        <topology evidence="1">Multi-pass membrane protein</topology>
    </subcellularLocation>
</comment>
<evidence type="ECO:0000256" key="2">
    <source>
        <dbReference type="SAM" id="MobiDB-lite"/>
    </source>
</evidence>
<feature type="transmembrane region" description="Helical" evidence="3">
    <location>
        <begin position="33"/>
        <end position="55"/>
    </location>
</feature>
<feature type="transmembrane region" description="Helical" evidence="3">
    <location>
        <begin position="127"/>
        <end position="148"/>
    </location>
</feature>
<feature type="transmembrane region" description="Helical" evidence="3">
    <location>
        <begin position="600"/>
        <end position="620"/>
    </location>
</feature>
<dbReference type="GO" id="GO:0008028">
    <property type="term" value="F:monocarboxylic acid transmembrane transporter activity"/>
    <property type="evidence" value="ECO:0007669"/>
    <property type="project" value="TreeGrafter"/>
</dbReference>
<dbReference type="CTD" id="17236"/>
<sequence>MTHAPAKKRPGASEDDDGDSDTDSTIPPPDGGWGWVVVFASFMIHIVTDGVTYSFGVVQRKLVEHFEAGEGATALVSALLFGITLCSGPIASAFVNKWGCRPVTIAGAILSGLCLALSFLATNIATLYLTIGVGTGFGFGLIYLPAIVSVTCYFERYRSLATGIAVAGSGLGTFIFAPFITYLMKVYGSWQGTVLILAGLALNTAIMGALMRPLEKPKRPPSTELKELPSEKSELKMLLNGDLSKEEQANQLMVQQPQTVVRSAHNIPTAVQDDQSEPSTMPRNVKVLSLNLSSTPHPILSSGHHNHHHHNNHHNNYHQHHNHQHSWRHKGDRDIARWALSQPTLQTTTGSVQHLAGSGVMYRKDIFYRGSLVNIPHYRSASKLSRHTSVEGLGGAKGSSLEVESPDSDVQLTVCGCIPCSPETKDTLAEMLDMSLFKDVIFLLFAVSNFLTSIGFYMPYSYLQAYAESIHIDTEWASGLISIVGIANLVGRLVLGYAADKPWVNRLLVYNVSLSVSGFATILVVVCQDYYSLAVYAAVYGFTIGAYVGLTSVILVDLLGLDKLTNAFGLLLLFQGVASFMGPPIGGWLFDITQSYKPSFWLAGVTLALSGLMLFVVPPIQKRKAARRRQNGKVVSLPASSNGSARPQPV</sequence>
<dbReference type="SUPFAM" id="SSF103473">
    <property type="entry name" value="MFS general substrate transporter"/>
    <property type="match status" value="1"/>
</dbReference>